<keyword evidence="2" id="KW-1133">Transmembrane helix</keyword>
<dbReference type="Proteomes" id="UP000613208">
    <property type="component" value="Unassembled WGS sequence"/>
</dbReference>
<dbReference type="InterPro" id="IPR026870">
    <property type="entry name" value="Zinc_ribbon_dom"/>
</dbReference>
<name>A0A916VCY2_9FIRM</name>
<gene>
    <name evidence="4" type="ORF">ANBU17_08940</name>
</gene>
<protein>
    <recommendedName>
        <fullName evidence="3">Zinc-ribbon domain-containing protein</fullName>
    </recommendedName>
</protein>
<dbReference type="EMBL" id="BLYI01000024">
    <property type="protein sequence ID" value="GFO84547.1"/>
    <property type="molecule type" value="Genomic_DNA"/>
</dbReference>
<comment type="caution">
    <text evidence="4">The sequence shown here is derived from an EMBL/GenBank/DDBJ whole genome shotgun (WGS) entry which is preliminary data.</text>
</comment>
<reference evidence="4" key="1">
    <citation type="submission" date="2020-06" db="EMBL/GenBank/DDBJ databases">
        <title>Characterization of fructooligosaccharide metabolism and fructooligosaccharide-degrading enzymes in human commensal butyrate producers.</title>
        <authorList>
            <person name="Tanno H."/>
            <person name="Fujii T."/>
            <person name="Hirano K."/>
            <person name="Maeno S."/>
            <person name="Tonozuka T."/>
            <person name="Sakamoto M."/>
            <person name="Ohkuma M."/>
            <person name="Tochio T."/>
            <person name="Endo A."/>
        </authorList>
    </citation>
    <scope>NUCLEOTIDE SEQUENCE</scope>
    <source>
        <strain evidence="4">JCM 17466</strain>
    </source>
</reference>
<organism evidence="4 5">
    <name type="scientific">Anaerostipes butyraticus</name>
    <dbReference type="NCBI Taxonomy" id="645466"/>
    <lineage>
        <taxon>Bacteria</taxon>
        <taxon>Bacillati</taxon>
        <taxon>Bacillota</taxon>
        <taxon>Clostridia</taxon>
        <taxon>Lachnospirales</taxon>
        <taxon>Lachnospiraceae</taxon>
        <taxon>Anaerostipes</taxon>
    </lineage>
</organism>
<evidence type="ECO:0000313" key="4">
    <source>
        <dbReference type="EMBL" id="GFO84547.1"/>
    </source>
</evidence>
<evidence type="ECO:0000256" key="1">
    <source>
        <dbReference type="SAM" id="MobiDB-lite"/>
    </source>
</evidence>
<dbReference type="RefSeq" id="WP_201310274.1">
    <property type="nucleotide sequence ID" value="NZ_BLYI01000024.1"/>
</dbReference>
<keyword evidence="2" id="KW-0472">Membrane</keyword>
<dbReference type="AlphaFoldDB" id="A0A916VCY2"/>
<keyword evidence="5" id="KW-1185">Reference proteome</keyword>
<accession>A0A916VCY2</accession>
<evidence type="ECO:0000256" key="2">
    <source>
        <dbReference type="SAM" id="Phobius"/>
    </source>
</evidence>
<feature type="transmembrane region" description="Helical" evidence="2">
    <location>
        <begin position="43"/>
        <end position="65"/>
    </location>
</feature>
<keyword evidence="2" id="KW-0812">Transmembrane</keyword>
<feature type="region of interest" description="Disordered" evidence="1">
    <location>
        <begin position="82"/>
        <end position="111"/>
    </location>
</feature>
<sequence length="295" mass="33386">MICPECRAKNPDDARFCGNCGYNFQNQMVETEQEKKKKERKKIILYILVGIVFAITAAAALLIVLDDTGSGANDVSDIALPKEKSSSAGSTETSADSTETSAASSEEKADSDLPEIVSNAKVDYNKIISLHDYKTFYADGYSFGFPLLLYERVEEFGDNGYRFSSSSDPYSWLEFQQEKRTDQSSIEETAKERSRELKSQMTGIEEILDKPEKGVCIFAGSRYNDENQKLYHLLRVEDDCVYNMTVGYPDTDDKELDGKRNYYIDCLYRMCSFSGGTYKPRTYDQFLSNDMGTKK</sequence>
<evidence type="ECO:0000259" key="3">
    <source>
        <dbReference type="Pfam" id="PF13240"/>
    </source>
</evidence>
<dbReference type="Pfam" id="PF13240">
    <property type="entry name" value="Zn_Ribbon_1"/>
    <property type="match status" value="1"/>
</dbReference>
<evidence type="ECO:0000313" key="5">
    <source>
        <dbReference type="Proteomes" id="UP000613208"/>
    </source>
</evidence>
<feature type="compositionally biased region" description="Low complexity" evidence="1">
    <location>
        <begin position="86"/>
        <end position="104"/>
    </location>
</feature>
<feature type="domain" description="Zinc-ribbon" evidence="3">
    <location>
        <begin position="3"/>
        <end position="22"/>
    </location>
</feature>
<proteinExistence type="predicted"/>